<evidence type="ECO:0000256" key="7">
    <source>
        <dbReference type="ARBA" id="ARBA00023163"/>
    </source>
</evidence>
<name>A0AAJ7SJN3_PETMA</name>
<reference evidence="13" key="1">
    <citation type="submission" date="2025-08" db="UniProtKB">
        <authorList>
            <consortium name="RefSeq"/>
        </authorList>
    </citation>
    <scope>IDENTIFICATION</scope>
    <source>
        <tissue evidence="13">Sperm</tissue>
    </source>
</reference>
<keyword evidence="3" id="KW-0677">Repeat</keyword>
<dbReference type="Gene3D" id="3.30.160.60">
    <property type="entry name" value="Classic Zinc Finger"/>
    <property type="match status" value="4"/>
</dbReference>
<organism evidence="12 13">
    <name type="scientific">Petromyzon marinus</name>
    <name type="common">Sea lamprey</name>
    <dbReference type="NCBI Taxonomy" id="7757"/>
    <lineage>
        <taxon>Eukaryota</taxon>
        <taxon>Metazoa</taxon>
        <taxon>Chordata</taxon>
        <taxon>Craniata</taxon>
        <taxon>Vertebrata</taxon>
        <taxon>Cyclostomata</taxon>
        <taxon>Hyperoartia</taxon>
        <taxon>Petromyzontiformes</taxon>
        <taxon>Petromyzontidae</taxon>
        <taxon>Petromyzon</taxon>
    </lineage>
</organism>
<evidence type="ECO:0000256" key="10">
    <source>
        <dbReference type="SAM" id="MobiDB-lite"/>
    </source>
</evidence>
<dbReference type="FunFam" id="3.30.160.60:FF:000060">
    <property type="entry name" value="zinc finger protein 436"/>
    <property type="match status" value="1"/>
</dbReference>
<keyword evidence="4 9" id="KW-0863">Zinc-finger</keyword>
<dbReference type="InterPro" id="IPR036236">
    <property type="entry name" value="Znf_C2H2_sf"/>
</dbReference>
<accession>A0AAJ7SJN3</accession>
<dbReference type="PROSITE" id="PS00028">
    <property type="entry name" value="ZINC_FINGER_C2H2_1"/>
    <property type="match status" value="6"/>
</dbReference>
<evidence type="ECO:0000256" key="4">
    <source>
        <dbReference type="ARBA" id="ARBA00022771"/>
    </source>
</evidence>
<proteinExistence type="predicted"/>
<feature type="region of interest" description="Disordered" evidence="10">
    <location>
        <begin position="203"/>
        <end position="270"/>
    </location>
</feature>
<evidence type="ECO:0000256" key="2">
    <source>
        <dbReference type="ARBA" id="ARBA00022723"/>
    </source>
</evidence>
<dbReference type="RefSeq" id="XP_032800339.1">
    <property type="nucleotide sequence ID" value="XM_032944448.1"/>
</dbReference>
<dbReference type="GO" id="GO:0000981">
    <property type="term" value="F:DNA-binding transcription factor activity, RNA polymerase II-specific"/>
    <property type="evidence" value="ECO:0007669"/>
    <property type="project" value="TreeGrafter"/>
</dbReference>
<dbReference type="SUPFAM" id="SSF57667">
    <property type="entry name" value="beta-beta-alpha zinc fingers"/>
    <property type="match status" value="3"/>
</dbReference>
<comment type="subcellular location">
    <subcellularLocation>
        <location evidence="1">Nucleus</location>
    </subcellularLocation>
</comment>
<evidence type="ECO:0000313" key="12">
    <source>
        <dbReference type="Proteomes" id="UP001318040"/>
    </source>
</evidence>
<gene>
    <name evidence="13" type="primary">LOC116937374</name>
</gene>
<dbReference type="AlphaFoldDB" id="A0AAJ7SJN3"/>
<evidence type="ECO:0000313" key="13">
    <source>
        <dbReference type="RefSeq" id="XP_032800339.1"/>
    </source>
</evidence>
<dbReference type="FunFam" id="3.30.160.60:FF:001049">
    <property type="entry name" value="zinc finger protein 319"/>
    <property type="match status" value="1"/>
</dbReference>
<dbReference type="PROSITE" id="PS50157">
    <property type="entry name" value="ZINC_FINGER_C2H2_2"/>
    <property type="match status" value="6"/>
</dbReference>
<feature type="domain" description="C2H2-type" evidence="11">
    <location>
        <begin position="325"/>
        <end position="352"/>
    </location>
</feature>
<keyword evidence="8" id="KW-0539">Nucleus</keyword>
<dbReference type="GO" id="GO:0005634">
    <property type="term" value="C:nucleus"/>
    <property type="evidence" value="ECO:0007669"/>
    <property type="project" value="UniProtKB-SubCell"/>
</dbReference>
<evidence type="ECO:0000256" key="1">
    <source>
        <dbReference type="ARBA" id="ARBA00004123"/>
    </source>
</evidence>
<evidence type="ECO:0000256" key="3">
    <source>
        <dbReference type="ARBA" id="ARBA00022737"/>
    </source>
</evidence>
<dbReference type="GO" id="GO:0000978">
    <property type="term" value="F:RNA polymerase II cis-regulatory region sequence-specific DNA binding"/>
    <property type="evidence" value="ECO:0007669"/>
    <property type="project" value="TreeGrafter"/>
</dbReference>
<keyword evidence="12" id="KW-1185">Reference proteome</keyword>
<feature type="domain" description="C2H2-type" evidence="11">
    <location>
        <begin position="157"/>
        <end position="184"/>
    </location>
</feature>
<dbReference type="InterPro" id="IPR050527">
    <property type="entry name" value="Snail/Krueppel_Znf"/>
</dbReference>
<dbReference type="InterPro" id="IPR013087">
    <property type="entry name" value="Znf_C2H2_type"/>
</dbReference>
<dbReference type="PANTHER" id="PTHR24388">
    <property type="entry name" value="ZINC FINGER PROTEIN"/>
    <property type="match status" value="1"/>
</dbReference>
<evidence type="ECO:0000256" key="5">
    <source>
        <dbReference type="ARBA" id="ARBA00022833"/>
    </source>
</evidence>
<keyword evidence="6" id="KW-0805">Transcription regulation</keyword>
<keyword evidence="7" id="KW-0804">Transcription</keyword>
<protein>
    <submittedName>
        <fullName evidence="13">Zinc finger protein 771-like</fullName>
    </submittedName>
</protein>
<feature type="domain" description="C2H2-type" evidence="11">
    <location>
        <begin position="353"/>
        <end position="380"/>
    </location>
</feature>
<evidence type="ECO:0000259" key="11">
    <source>
        <dbReference type="PROSITE" id="PS50157"/>
    </source>
</evidence>
<evidence type="ECO:0000256" key="9">
    <source>
        <dbReference type="PROSITE-ProRule" id="PRU00042"/>
    </source>
</evidence>
<dbReference type="Proteomes" id="UP001318040">
    <property type="component" value="Unplaced"/>
</dbReference>
<keyword evidence="2" id="KW-0479">Metal-binding</keyword>
<dbReference type="SMART" id="SM00355">
    <property type="entry name" value="ZnF_C2H2"/>
    <property type="match status" value="6"/>
</dbReference>
<dbReference type="PANTHER" id="PTHR24388:SF53">
    <property type="entry name" value="CHORION TRANSCRIPTION FACTOR CF2-RELATED"/>
    <property type="match status" value="1"/>
</dbReference>
<dbReference type="KEGG" id="pmrn:116937374"/>
<feature type="region of interest" description="Disordered" evidence="10">
    <location>
        <begin position="78"/>
        <end position="99"/>
    </location>
</feature>
<keyword evidence="5" id="KW-0862">Zinc</keyword>
<evidence type="ECO:0000256" key="6">
    <source>
        <dbReference type="ARBA" id="ARBA00023015"/>
    </source>
</evidence>
<feature type="region of interest" description="Disordered" evidence="10">
    <location>
        <begin position="136"/>
        <end position="156"/>
    </location>
</feature>
<dbReference type="Pfam" id="PF00096">
    <property type="entry name" value="zf-C2H2"/>
    <property type="match status" value="2"/>
</dbReference>
<dbReference type="GO" id="GO:0008270">
    <property type="term" value="F:zinc ion binding"/>
    <property type="evidence" value="ECO:0007669"/>
    <property type="project" value="UniProtKB-KW"/>
</dbReference>
<feature type="domain" description="C2H2-type" evidence="11">
    <location>
        <begin position="297"/>
        <end position="324"/>
    </location>
</feature>
<sequence>MTTQRPRGLMEALAALGERPGERSPQDLRQRFQVSAAAAAICLPQEEKNARRESWWLQVKVEREDSEDGREADAIVKEEFPPGEISSVFPSPLPPAAAADRRPFKHEFPPGEPSSVFPSPLPPAAAEVEVVLEEADRGGGRQAAGGGRRKAPRAKGYPCPECVGAFTCPSALRTHALTHTGERPHACGACGAGFARPSALKRHMMSRHGTAPARPPRPRPGALESGRLPAAAAERGEDDEEDDGDEEDEEEDEEDEEDEEEEERPSVECPACGKAFRQPSALSVHLRTHSGEEGRAHRCVACSRDFVSVSAFKDHALTHGGRRLHRCPLCSKNFARPSACARHLATHDAGRPHKCFVCGGNFADPSNLDLHVRCLRHYRS</sequence>
<evidence type="ECO:0000256" key="8">
    <source>
        <dbReference type="ARBA" id="ARBA00023242"/>
    </source>
</evidence>
<feature type="domain" description="C2H2-type" evidence="11">
    <location>
        <begin position="185"/>
        <end position="212"/>
    </location>
</feature>
<feature type="domain" description="C2H2-type" evidence="11">
    <location>
        <begin position="267"/>
        <end position="294"/>
    </location>
</feature>
<feature type="compositionally biased region" description="Acidic residues" evidence="10">
    <location>
        <begin position="236"/>
        <end position="263"/>
    </location>
</feature>